<comment type="subcellular location">
    <subcellularLocation>
        <location evidence="1">Membrane</location>
        <topology evidence="1">Single-pass membrane protein</topology>
    </subcellularLocation>
</comment>
<sequence>MRKVLKISLYIVGSILLVLLLAIAALNTPWGQNFVRGKAEAFLQKKLKTEVRIGHLGYGLPKFIVLNDVFLRDRAKDTLLSVHTLKIDLAMLQLLHKKLDVQLLVLNGVHTHIYRNQPDTNFNFTYIIDAFAGKPKEAKPKEETREKDTTSSFAISIDKVKIDDIHARYDDYTGGTILAVNLEHLALQMKKLDIDAMLFHIKDLEVSGLQTSFTQDTSYLPPSPKSNKKAKLQLIADNVHLERINFNYNDDLNKLLFALNLGDLQLELKKFDLGDNSIDINKLAINNTAATLLFGKHSDAPGIVDTIAKQDSIKGWLVKAGNVDLGGLAFKMDNENMPKVKKGIDYSHLNIKGLALNLNNLRYTSDSISGNIKHLAVKEQSGVDVQELKTAFNYNQQGATLKDLYLLTPHTVIKDHLEVHYASLKALKNDLGNMHLNVDLSKSIVGFEDILVFAPQLIEQDIFKKYPKAQVRLDARINGPLNNMNIARLYVLSMNNTEIELNGKMTGLPESKNLRYNFHITKLQSSRKEVEDFVPASALESVRVPDRFGLTGNVSGTIKDYTTDVMIVSTDGTAYVKGTLAMSAGKGKERYDMLVQTNKLNIGRILKKDTLLGEVSAAITAKGTGFDVKTMNTAVHGAIGSAYAKNYMYHDIVFNGNVNQSKGNLTLSSADKNLRLHMKGSGDFSKKDIAIKADIQLDSIDLQALKLYKTELRARGTIHADFPVLNPDYPVGTFTWTKPIINADGKRYYLDSMYVISAPDATKGQDITAYFDVLSAKITGKTPLSKVGSIISNRISQKYTPPVADTSAIILFNSTTNTAINTPPKDTTTLPAEYNLKLTASLVDKPMLHSIIPGLTEFDSIRIDGDLNESSLQMKVEIPRLVYGSNTINNGLVTVYGTDSAFIYKVTVDKISSGRLGLYYADLHGNVEQNMITANFTVADSLKKERFALAAGMAKEGNLQVISLKQGMKLNYKTWEVKPENRIVLTTGGYYIQNFEVSSAGQYIKANSETPSADAVLKIDITNFLLSNITGIANAGDTVLANGVLGAAVTMQKTQAGGQEITGDLAIFDLSVMGDTLGNLKALVNNKAKNVLDAKVTLNGHENDIAINGAYYLEKKDGNDFDMTVDMKALSAKSFEGLAMGNVRNSTGFVRGELKLTGTTVYPKVNGQIKTDNLRTTISTLNSNFKFPAETIKFGGDVITFNKFNILDSPDNKATIDGTVNMHELTNPEMDLHINAKNWRAVHSSAKDNKVFYGDLVITTNLDISGTPSAPTVDGSLNILKGTNLTIVTPEKNPEIESRKGIVKFVNGRDNGRENLLIPKKKDTTAKRKLAKGSDINVNVLVDKNAQFSLIIDQANGDFLSVRGDASLNASVARNGTIALTGNYALHDGNYQFSYNFIKRKFKIKDGSTIIFAGDPVNGTNMDITAVYEAVVPPYDLVQRQVDEASLNYYKQRIPFDIELYLKGQVLRPGISFNVALPDNKVYPLSSDKIELIQGKLTQLRTDTSELNKQVFAVLILNRFVSDDPFKSNASSSATFTALQSVSTFIGEQLNQAAGKLVKGVDLSVDLATSEDYTTGDLRQRTDLNVAASKRLLDDRLKLTVGNNFELEGPQTNNQQTSYVPTNLAADYLLSADGRYTVRGYRRAYDQGVIQGFVTETGVNFIVSLDYNKFKTVFKKKKARTAADTTRIN</sequence>
<dbReference type="Proteomes" id="UP000239872">
    <property type="component" value="Unassembled WGS sequence"/>
</dbReference>
<organism evidence="7 8">
    <name type="scientific">Flavipsychrobacter stenotrophus</name>
    <dbReference type="NCBI Taxonomy" id="2077091"/>
    <lineage>
        <taxon>Bacteria</taxon>
        <taxon>Pseudomonadati</taxon>
        <taxon>Bacteroidota</taxon>
        <taxon>Chitinophagia</taxon>
        <taxon>Chitinophagales</taxon>
        <taxon>Chitinophagaceae</taxon>
        <taxon>Flavipsychrobacter</taxon>
    </lineage>
</organism>
<protein>
    <recommendedName>
        <fullName evidence="6">Translocation and assembly module TamB C-terminal domain-containing protein</fullName>
    </recommendedName>
</protein>
<reference evidence="7 8" key="1">
    <citation type="submission" date="2018-01" db="EMBL/GenBank/DDBJ databases">
        <title>A novel member of the phylum Bacteroidetes isolated from glacier ice.</title>
        <authorList>
            <person name="Liu Q."/>
            <person name="Xin Y.-H."/>
        </authorList>
    </citation>
    <scope>NUCLEOTIDE SEQUENCE [LARGE SCALE GENOMIC DNA]</scope>
    <source>
        <strain evidence="7 8">RB1R16</strain>
    </source>
</reference>
<dbReference type="InterPro" id="IPR007452">
    <property type="entry name" value="TamB_C"/>
</dbReference>
<dbReference type="Pfam" id="PF04357">
    <property type="entry name" value="TamB"/>
    <property type="match status" value="1"/>
</dbReference>
<evidence type="ECO:0000259" key="6">
    <source>
        <dbReference type="Pfam" id="PF04357"/>
    </source>
</evidence>
<dbReference type="OrthoDB" id="9811276at2"/>
<dbReference type="RefSeq" id="WP_105038501.1">
    <property type="nucleotide sequence ID" value="NZ_PPSL01000002.1"/>
</dbReference>
<comment type="caution">
    <text evidence="7">The sequence shown here is derived from an EMBL/GenBank/DDBJ whole genome shotgun (WGS) entry which is preliminary data.</text>
</comment>
<dbReference type="InterPro" id="IPR052894">
    <property type="entry name" value="AsmA-related"/>
</dbReference>
<accession>A0A2S7SYC3</accession>
<evidence type="ECO:0000313" key="7">
    <source>
        <dbReference type="EMBL" id="PQJ11621.1"/>
    </source>
</evidence>
<keyword evidence="8" id="KW-1185">Reference proteome</keyword>
<keyword evidence="2 5" id="KW-0812">Transmembrane</keyword>
<name>A0A2S7SYC3_9BACT</name>
<feature type="domain" description="Translocation and assembly module TamB C-terminal" evidence="6">
    <location>
        <begin position="1207"/>
        <end position="1643"/>
    </location>
</feature>
<evidence type="ECO:0000256" key="2">
    <source>
        <dbReference type="ARBA" id="ARBA00022692"/>
    </source>
</evidence>
<evidence type="ECO:0000256" key="4">
    <source>
        <dbReference type="ARBA" id="ARBA00023136"/>
    </source>
</evidence>
<proteinExistence type="predicted"/>
<evidence type="ECO:0000256" key="3">
    <source>
        <dbReference type="ARBA" id="ARBA00022989"/>
    </source>
</evidence>
<evidence type="ECO:0000256" key="5">
    <source>
        <dbReference type="SAM" id="Phobius"/>
    </source>
</evidence>
<dbReference type="EMBL" id="PPSL01000002">
    <property type="protein sequence ID" value="PQJ11621.1"/>
    <property type="molecule type" value="Genomic_DNA"/>
</dbReference>
<keyword evidence="4 5" id="KW-0472">Membrane</keyword>
<evidence type="ECO:0000313" key="8">
    <source>
        <dbReference type="Proteomes" id="UP000239872"/>
    </source>
</evidence>
<dbReference type="GO" id="GO:0090313">
    <property type="term" value="P:regulation of protein targeting to membrane"/>
    <property type="evidence" value="ECO:0007669"/>
    <property type="project" value="TreeGrafter"/>
</dbReference>
<feature type="transmembrane region" description="Helical" evidence="5">
    <location>
        <begin position="7"/>
        <end position="26"/>
    </location>
</feature>
<keyword evidence="3 5" id="KW-1133">Transmembrane helix</keyword>
<dbReference type="GO" id="GO:0009306">
    <property type="term" value="P:protein secretion"/>
    <property type="evidence" value="ECO:0007669"/>
    <property type="project" value="InterPro"/>
</dbReference>
<evidence type="ECO:0000256" key="1">
    <source>
        <dbReference type="ARBA" id="ARBA00004167"/>
    </source>
</evidence>
<dbReference type="GO" id="GO:0005886">
    <property type="term" value="C:plasma membrane"/>
    <property type="evidence" value="ECO:0007669"/>
    <property type="project" value="InterPro"/>
</dbReference>
<dbReference type="PANTHER" id="PTHR30441">
    <property type="entry name" value="DUF748 DOMAIN-CONTAINING PROTEIN"/>
    <property type="match status" value="1"/>
</dbReference>
<gene>
    <name evidence="7" type="ORF">CJD36_007445</name>
</gene>
<dbReference type="PANTHER" id="PTHR30441:SF8">
    <property type="entry name" value="DUF748 DOMAIN-CONTAINING PROTEIN"/>
    <property type="match status" value="1"/>
</dbReference>